<evidence type="ECO:0000256" key="1">
    <source>
        <dbReference type="ARBA" id="ARBA00005199"/>
    </source>
</evidence>
<dbReference type="NCBIfam" id="TIGR00685">
    <property type="entry name" value="T6PP"/>
    <property type="match status" value="1"/>
</dbReference>
<dbReference type="Proteomes" id="UP000241444">
    <property type="component" value="Unassembled WGS sequence"/>
</dbReference>
<dbReference type="EC" id="3.1.3.12" evidence="4"/>
<dbReference type="AlphaFoldDB" id="A0A2P7BNU8"/>
<dbReference type="GO" id="GO:0005992">
    <property type="term" value="P:trehalose biosynthetic process"/>
    <property type="evidence" value="ECO:0007669"/>
    <property type="project" value="UniProtKB-UniPathway"/>
</dbReference>
<evidence type="ECO:0000313" key="5">
    <source>
        <dbReference type="EMBL" id="PSH68133.1"/>
    </source>
</evidence>
<gene>
    <name evidence="5" type="primary">otsB</name>
    <name evidence="5" type="ORF">CU102_14485</name>
</gene>
<name>A0A2P7BNU8_9HYPH</name>
<dbReference type="PANTHER" id="PTHR43768">
    <property type="entry name" value="TREHALOSE 6-PHOSPHATE PHOSPHATASE"/>
    <property type="match status" value="1"/>
</dbReference>
<comment type="cofactor">
    <cofactor evidence="4">
        <name>Mg(2+)</name>
        <dbReference type="ChEBI" id="CHEBI:18420"/>
    </cofactor>
</comment>
<comment type="similarity">
    <text evidence="2 4">Belongs to the trehalose phosphatase family.</text>
</comment>
<dbReference type="PANTHER" id="PTHR43768:SF3">
    <property type="entry name" value="TREHALOSE 6-PHOSPHATE PHOSPHATASE"/>
    <property type="match status" value="1"/>
</dbReference>
<dbReference type="OrthoDB" id="9814913at2"/>
<dbReference type="InterPro" id="IPR044651">
    <property type="entry name" value="OTSB-like"/>
</dbReference>
<organism evidence="5 6">
    <name type="scientific">Phyllobacterium brassicacearum</name>
    <dbReference type="NCBI Taxonomy" id="314235"/>
    <lineage>
        <taxon>Bacteria</taxon>
        <taxon>Pseudomonadati</taxon>
        <taxon>Pseudomonadota</taxon>
        <taxon>Alphaproteobacteria</taxon>
        <taxon>Hyphomicrobiales</taxon>
        <taxon>Phyllobacteriaceae</taxon>
        <taxon>Phyllobacterium</taxon>
    </lineage>
</organism>
<keyword evidence="4" id="KW-0460">Magnesium</keyword>
<sequence>MNEINETLPTDLTSCAVFLDIDGTLIDIAETPDQVIVPHHLPEQLAKVSLRLNGALALISGRSIGSIDELFAPFRFPAAGLHGTEIRTQQGGEIECDIVDEGYLSSARQHLERLAKQWPGLIVEDKDVAIAVHYRRVPEAAEHVDRVVESVLLELGSGWTRQDGKMVVEVHPSASNKGAAIEKLMSAVPFKGRHPIAVGDDLTDERMFEFVNGKSGRSIKVGASSHASVANFAVESAARVRDWISRLAKANLD</sequence>
<proteinExistence type="inferred from homology"/>
<reference evidence="6" key="1">
    <citation type="submission" date="2017-11" db="EMBL/GenBank/DDBJ databases">
        <authorList>
            <person name="Kuznetsova I."/>
            <person name="Sazanova A."/>
            <person name="Chirak E."/>
            <person name="Safronova V."/>
            <person name="Willems A."/>
        </authorList>
    </citation>
    <scope>NUCLEOTIDE SEQUENCE [LARGE SCALE GENOMIC DNA]</scope>
    <source>
        <strain evidence="6">STM 196</strain>
    </source>
</reference>
<dbReference type="EMBL" id="PGGO01000010">
    <property type="protein sequence ID" value="PSH68133.1"/>
    <property type="molecule type" value="Genomic_DNA"/>
</dbReference>
<comment type="catalytic activity">
    <reaction evidence="4">
        <text>alpha,alpha-trehalose 6-phosphate + H2O = alpha,alpha-trehalose + phosphate</text>
        <dbReference type="Rhea" id="RHEA:23420"/>
        <dbReference type="ChEBI" id="CHEBI:15377"/>
        <dbReference type="ChEBI" id="CHEBI:16551"/>
        <dbReference type="ChEBI" id="CHEBI:43474"/>
        <dbReference type="ChEBI" id="CHEBI:58429"/>
        <dbReference type="EC" id="3.1.3.12"/>
    </reaction>
</comment>
<dbReference type="InterPro" id="IPR036412">
    <property type="entry name" value="HAD-like_sf"/>
</dbReference>
<dbReference type="CDD" id="cd01627">
    <property type="entry name" value="HAD_TPP"/>
    <property type="match status" value="1"/>
</dbReference>
<dbReference type="Gene3D" id="3.30.70.1020">
    <property type="entry name" value="Trehalose-6-phosphate phosphatase related protein, domain 2"/>
    <property type="match status" value="1"/>
</dbReference>
<evidence type="ECO:0000256" key="2">
    <source>
        <dbReference type="ARBA" id="ARBA00008770"/>
    </source>
</evidence>
<dbReference type="GO" id="GO:0004805">
    <property type="term" value="F:trehalose-phosphatase activity"/>
    <property type="evidence" value="ECO:0007669"/>
    <property type="project" value="UniProtKB-EC"/>
</dbReference>
<comment type="function">
    <text evidence="4">Removes the phosphate from trehalose 6-phosphate to produce free trehalose.</text>
</comment>
<keyword evidence="6" id="KW-1185">Reference proteome</keyword>
<dbReference type="SUPFAM" id="SSF56784">
    <property type="entry name" value="HAD-like"/>
    <property type="match status" value="1"/>
</dbReference>
<keyword evidence="4" id="KW-0479">Metal-binding</keyword>
<evidence type="ECO:0000256" key="3">
    <source>
        <dbReference type="ARBA" id="ARBA00022801"/>
    </source>
</evidence>
<dbReference type="InterPro" id="IPR006379">
    <property type="entry name" value="HAD-SF_hydro_IIB"/>
</dbReference>
<dbReference type="Gene3D" id="3.40.50.1000">
    <property type="entry name" value="HAD superfamily/HAD-like"/>
    <property type="match status" value="1"/>
</dbReference>
<comment type="pathway">
    <text evidence="1 4">Glycan biosynthesis; trehalose biosynthesis.</text>
</comment>
<evidence type="ECO:0000256" key="4">
    <source>
        <dbReference type="RuleBase" id="RU361117"/>
    </source>
</evidence>
<dbReference type="NCBIfam" id="TIGR01484">
    <property type="entry name" value="HAD-SF-IIB"/>
    <property type="match status" value="1"/>
</dbReference>
<comment type="caution">
    <text evidence="5">The sequence shown here is derived from an EMBL/GenBank/DDBJ whole genome shotgun (WGS) entry which is preliminary data.</text>
</comment>
<dbReference type="RefSeq" id="WP_106711823.1">
    <property type="nucleotide sequence ID" value="NZ_PGGO01000010.1"/>
</dbReference>
<dbReference type="InterPro" id="IPR003337">
    <property type="entry name" value="Trehalose_PPase"/>
</dbReference>
<keyword evidence="3 4" id="KW-0378">Hydrolase</keyword>
<dbReference type="Pfam" id="PF02358">
    <property type="entry name" value="Trehalose_PPase"/>
    <property type="match status" value="1"/>
</dbReference>
<evidence type="ECO:0000313" key="6">
    <source>
        <dbReference type="Proteomes" id="UP000241444"/>
    </source>
</evidence>
<protein>
    <recommendedName>
        <fullName evidence="4">Trehalose 6-phosphate phosphatase</fullName>
        <ecNumber evidence="4">3.1.3.12</ecNumber>
    </recommendedName>
</protein>
<dbReference type="InterPro" id="IPR023214">
    <property type="entry name" value="HAD_sf"/>
</dbReference>
<dbReference type="GO" id="GO:0046872">
    <property type="term" value="F:metal ion binding"/>
    <property type="evidence" value="ECO:0007669"/>
    <property type="project" value="UniProtKB-KW"/>
</dbReference>
<accession>A0A2P7BNU8</accession>
<dbReference type="UniPathway" id="UPA00299"/>